<comment type="catalytic activity">
    <reaction evidence="13">
        <text>L-seryl-[protein] + ATP = O-phospho-L-seryl-[protein] + ADP + H(+)</text>
        <dbReference type="Rhea" id="RHEA:17989"/>
        <dbReference type="Rhea" id="RHEA-COMP:9863"/>
        <dbReference type="Rhea" id="RHEA-COMP:11604"/>
        <dbReference type="ChEBI" id="CHEBI:15378"/>
        <dbReference type="ChEBI" id="CHEBI:29999"/>
        <dbReference type="ChEBI" id="CHEBI:30616"/>
        <dbReference type="ChEBI" id="CHEBI:83421"/>
        <dbReference type="ChEBI" id="CHEBI:456216"/>
        <dbReference type="EC" id="2.7.11.1"/>
    </reaction>
</comment>
<dbReference type="GO" id="GO:0004674">
    <property type="term" value="F:protein serine/threonine kinase activity"/>
    <property type="evidence" value="ECO:0007669"/>
    <property type="project" value="UniProtKB-KW"/>
</dbReference>
<dbReference type="Proteomes" id="UP000316621">
    <property type="component" value="Chromosome 9"/>
</dbReference>
<dbReference type="SUPFAM" id="SSF48452">
    <property type="entry name" value="TPR-like"/>
    <property type="match status" value="1"/>
</dbReference>
<evidence type="ECO:0000256" key="6">
    <source>
        <dbReference type="ARBA" id="ARBA00022707"/>
    </source>
</evidence>
<keyword evidence="4" id="KW-0723">Serine/threonine-protein kinase</keyword>
<dbReference type="Gramene" id="RZC78431">
    <property type="protein sequence ID" value="RZC78431"/>
    <property type="gene ID" value="C5167_002637"/>
</dbReference>
<dbReference type="InterPro" id="IPR001245">
    <property type="entry name" value="Ser-Thr/Tyr_kinase_cat_dom"/>
</dbReference>
<evidence type="ECO:0000256" key="1">
    <source>
        <dbReference type="ARBA" id="ARBA00004193"/>
    </source>
</evidence>
<dbReference type="GO" id="GO:0005886">
    <property type="term" value="C:plasma membrane"/>
    <property type="evidence" value="ECO:0007669"/>
    <property type="project" value="UniProtKB-SubCell"/>
</dbReference>
<dbReference type="SUPFAM" id="SSF56112">
    <property type="entry name" value="Protein kinase-like (PK-like)"/>
    <property type="match status" value="1"/>
</dbReference>
<evidence type="ECO:0000256" key="2">
    <source>
        <dbReference type="ARBA" id="ARBA00012513"/>
    </source>
</evidence>
<keyword evidence="7" id="KW-0547">Nucleotide-binding</keyword>
<keyword evidence="9" id="KW-0067">ATP-binding</keyword>
<evidence type="ECO:0000256" key="13">
    <source>
        <dbReference type="ARBA" id="ARBA00048679"/>
    </source>
</evidence>
<dbReference type="InterPro" id="IPR045845">
    <property type="entry name" value="BSK"/>
</dbReference>
<dbReference type="Gene3D" id="3.30.200.20">
    <property type="entry name" value="Phosphorylase Kinase, domain 1"/>
    <property type="match status" value="1"/>
</dbReference>
<dbReference type="STRING" id="3469.A0A4Y7L248"/>
<dbReference type="InterPro" id="IPR011990">
    <property type="entry name" value="TPR-like_helical_dom_sf"/>
</dbReference>
<dbReference type="FunFam" id="3.30.200.20:FF:000154">
    <property type="entry name" value="probable serine/threonine-protein kinase At4g35230"/>
    <property type="match status" value="1"/>
</dbReference>
<proteinExistence type="predicted"/>
<dbReference type="OMA" id="HMKAATN"/>
<dbReference type="Pfam" id="PF25575">
    <property type="entry name" value="TPR_BSK1_C"/>
    <property type="match status" value="1"/>
</dbReference>
<accession>A0A4Y7L248</accession>
<feature type="domain" description="Protein kinase" evidence="14">
    <location>
        <begin position="59"/>
        <end position="313"/>
    </location>
</feature>
<dbReference type="Gene3D" id="1.25.40.10">
    <property type="entry name" value="Tetratricopeptide repeat domain"/>
    <property type="match status" value="1"/>
</dbReference>
<dbReference type="AlphaFoldDB" id="A0A4Y7L248"/>
<organism evidence="15 16">
    <name type="scientific">Papaver somniferum</name>
    <name type="common">Opium poppy</name>
    <dbReference type="NCBI Taxonomy" id="3469"/>
    <lineage>
        <taxon>Eukaryota</taxon>
        <taxon>Viridiplantae</taxon>
        <taxon>Streptophyta</taxon>
        <taxon>Embryophyta</taxon>
        <taxon>Tracheophyta</taxon>
        <taxon>Spermatophyta</taxon>
        <taxon>Magnoliopsida</taxon>
        <taxon>Ranunculales</taxon>
        <taxon>Papaveraceae</taxon>
        <taxon>Papaveroideae</taxon>
        <taxon>Papaver</taxon>
    </lineage>
</organism>
<reference evidence="15 16" key="1">
    <citation type="journal article" date="2018" name="Science">
        <title>The opium poppy genome and morphinan production.</title>
        <authorList>
            <person name="Guo L."/>
            <person name="Winzer T."/>
            <person name="Yang X."/>
            <person name="Li Y."/>
            <person name="Ning Z."/>
            <person name="He Z."/>
            <person name="Teodor R."/>
            <person name="Lu Y."/>
            <person name="Bowser T.A."/>
            <person name="Graham I.A."/>
            <person name="Ye K."/>
        </authorList>
    </citation>
    <scope>NUCLEOTIDE SEQUENCE [LARGE SCALE GENOMIC DNA]</scope>
    <source>
        <strain evidence="16">cv. HN1</strain>
        <tissue evidence="15">Leaves</tissue>
    </source>
</reference>
<dbReference type="InterPro" id="IPR011009">
    <property type="entry name" value="Kinase-like_dom_sf"/>
</dbReference>
<keyword evidence="3" id="KW-1003">Cell membrane</keyword>
<dbReference type="EC" id="2.7.11.1" evidence="2"/>
<gene>
    <name evidence="15" type="ORF">C5167_002637</name>
</gene>
<keyword evidence="11" id="KW-0449">Lipoprotein</keyword>
<keyword evidence="10" id="KW-0472">Membrane</keyword>
<comment type="subcellular location">
    <subcellularLocation>
        <location evidence="1">Cell membrane</location>
        <topology evidence="1">Lipid-anchor</topology>
    </subcellularLocation>
</comment>
<dbReference type="EMBL" id="CM010723">
    <property type="protein sequence ID" value="RZC78431.1"/>
    <property type="molecule type" value="Genomic_DNA"/>
</dbReference>
<evidence type="ECO:0000256" key="8">
    <source>
        <dbReference type="ARBA" id="ARBA00022777"/>
    </source>
</evidence>
<dbReference type="InterPro" id="IPR058209">
    <property type="entry name" value="TPR_BSK1_C"/>
</dbReference>
<dbReference type="FunFam" id="1.25.40.10:FF:000016">
    <property type="entry name" value="probable serine/threonine-protein kinase At4g35230"/>
    <property type="match status" value="1"/>
</dbReference>
<dbReference type="PANTHER" id="PTHR45863">
    <property type="entry name" value="SERINE/THREONINE-PROTEIN KINASE BSK5"/>
    <property type="match status" value="1"/>
</dbReference>
<name>A0A4Y7L248_PAPSO</name>
<evidence type="ECO:0000256" key="4">
    <source>
        <dbReference type="ARBA" id="ARBA00022527"/>
    </source>
</evidence>
<evidence type="ECO:0000313" key="16">
    <source>
        <dbReference type="Proteomes" id="UP000316621"/>
    </source>
</evidence>
<evidence type="ECO:0000256" key="5">
    <source>
        <dbReference type="ARBA" id="ARBA00022679"/>
    </source>
</evidence>
<evidence type="ECO:0000256" key="3">
    <source>
        <dbReference type="ARBA" id="ARBA00022475"/>
    </source>
</evidence>
<dbReference type="GO" id="GO:0009742">
    <property type="term" value="P:brassinosteroid mediated signaling pathway"/>
    <property type="evidence" value="ECO:0007669"/>
    <property type="project" value="InterPro"/>
</dbReference>
<dbReference type="FunFam" id="1.10.510.10:FF:000069">
    <property type="entry name" value="probable serine/threonine-protein kinase At5g41260"/>
    <property type="match status" value="1"/>
</dbReference>
<keyword evidence="8" id="KW-0418">Kinase</keyword>
<comment type="catalytic activity">
    <reaction evidence="12">
        <text>L-threonyl-[protein] + ATP = O-phospho-L-threonyl-[protein] + ADP + H(+)</text>
        <dbReference type="Rhea" id="RHEA:46608"/>
        <dbReference type="Rhea" id="RHEA-COMP:11060"/>
        <dbReference type="Rhea" id="RHEA-COMP:11605"/>
        <dbReference type="ChEBI" id="CHEBI:15378"/>
        <dbReference type="ChEBI" id="CHEBI:30013"/>
        <dbReference type="ChEBI" id="CHEBI:30616"/>
        <dbReference type="ChEBI" id="CHEBI:61977"/>
        <dbReference type="ChEBI" id="CHEBI:456216"/>
        <dbReference type="EC" id="2.7.11.1"/>
    </reaction>
</comment>
<dbReference type="PANTHER" id="PTHR45863:SF7">
    <property type="entry name" value="SERINE_THREONINE-PROTEIN KINASE BSK5"/>
    <property type="match status" value="1"/>
</dbReference>
<keyword evidence="6" id="KW-0519">Myristate</keyword>
<dbReference type="GO" id="GO:0005524">
    <property type="term" value="F:ATP binding"/>
    <property type="evidence" value="ECO:0007669"/>
    <property type="project" value="UniProtKB-KW"/>
</dbReference>
<dbReference type="InterPro" id="IPR000719">
    <property type="entry name" value="Prot_kinase_dom"/>
</dbReference>
<sequence length="492" mass="55030">MGARCSKFSGCWWESQFKPTDLESSDLENGSKSNQDTIPGFCEYTFEQLRVATSGFSVDNIVSEHGEKAPNVVYKGKLSNDRFIAVKRFHKAAWPDSRQFLEEAKTVGHLRNERLANLIGCCCEGDERLLVAEFMPNETLAKHLFHWEAQPMKWAMRLRVALYLAEALDYCSGKGRALYHDLNAYRVLFDQDGNPRLSCFGLMKNSRDGKSYSTNLAFTPPEYMRTGRVTAESVVYSFGTLLLDLLSGKHIPPSHALDLIRGKNFLMLMDSCLEGHFSNDDGTELVRLASRCLQYEARERPNPKSLVTALIALQKDTEVPSYELMGISQGTASAAESLTLTPFGEACTRMDLTAIHEILEKVGYKDDEGIANELSFQMWTNQMQETLNSKKHGDTAFRAKEFSTAIECYTVFIDGGTMVSPTVFARRCLSYLMNDMPQEALGDAMQAQVISPEWSTAFYLQAAALFSLGMDTDAQETLKDGTTLEAKKNSKS</sequence>
<evidence type="ECO:0000256" key="10">
    <source>
        <dbReference type="ARBA" id="ARBA00023136"/>
    </source>
</evidence>
<evidence type="ECO:0000256" key="12">
    <source>
        <dbReference type="ARBA" id="ARBA00047899"/>
    </source>
</evidence>
<evidence type="ECO:0000259" key="14">
    <source>
        <dbReference type="PROSITE" id="PS50011"/>
    </source>
</evidence>
<evidence type="ECO:0000313" key="15">
    <source>
        <dbReference type="EMBL" id="RZC78431.1"/>
    </source>
</evidence>
<evidence type="ECO:0000256" key="11">
    <source>
        <dbReference type="ARBA" id="ARBA00023288"/>
    </source>
</evidence>
<evidence type="ECO:0000256" key="9">
    <source>
        <dbReference type="ARBA" id="ARBA00022840"/>
    </source>
</evidence>
<keyword evidence="16" id="KW-1185">Reference proteome</keyword>
<protein>
    <recommendedName>
        <fullName evidence="2">non-specific serine/threonine protein kinase</fullName>
        <ecNumber evidence="2">2.7.11.1</ecNumber>
    </recommendedName>
</protein>
<dbReference type="PROSITE" id="PS50011">
    <property type="entry name" value="PROTEIN_KINASE_DOM"/>
    <property type="match status" value="1"/>
</dbReference>
<dbReference type="Pfam" id="PF07714">
    <property type="entry name" value="PK_Tyr_Ser-Thr"/>
    <property type="match status" value="1"/>
</dbReference>
<dbReference type="OrthoDB" id="2335338at2759"/>
<keyword evidence="5" id="KW-0808">Transferase</keyword>
<dbReference type="Gene3D" id="1.10.510.10">
    <property type="entry name" value="Transferase(Phosphotransferase) domain 1"/>
    <property type="match status" value="1"/>
</dbReference>
<evidence type="ECO:0000256" key="7">
    <source>
        <dbReference type="ARBA" id="ARBA00022741"/>
    </source>
</evidence>